<dbReference type="GO" id="GO:0016831">
    <property type="term" value="F:carboxy-lyase activity"/>
    <property type="evidence" value="ECO:0007669"/>
    <property type="project" value="InterPro"/>
</dbReference>
<dbReference type="HOGENOM" id="CLU_044590_4_1_0"/>
<dbReference type="eggNOG" id="COG2159">
    <property type="taxonomic scope" value="Bacteria"/>
</dbReference>
<evidence type="ECO:0000259" key="2">
    <source>
        <dbReference type="Pfam" id="PF04909"/>
    </source>
</evidence>
<protein>
    <submittedName>
        <fullName evidence="3">Amidohydrolase 2</fullName>
    </submittedName>
</protein>
<evidence type="ECO:0000256" key="1">
    <source>
        <dbReference type="ARBA" id="ARBA00023239"/>
    </source>
</evidence>
<evidence type="ECO:0000313" key="3">
    <source>
        <dbReference type="EMBL" id="GAK59815.1"/>
    </source>
</evidence>
<dbReference type="PANTHER" id="PTHR21240:SF19">
    <property type="entry name" value="CATALYTIC_ HYDROLASE"/>
    <property type="match status" value="1"/>
</dbReference>
<reference evidence="3" key="1">
    <citation type="journal article" date="2015" name="PeerJ">
        <title>First genomic representation of candidate bacterial phylum KSB3 points to enhanced environmental sensing as a trigger of wastewater bulking.</title>
        <authorList>
            <person name="Sekiguchi Y."/>
            <person name="Ohashi A."/>
            <person name="Parks D.H."/>
            <person name="Yamauchi T."/>
            <person name="Tyson G.W."/>
            <person name="Hugenholtz P."/>
        </authorList>
    </citation>
    <scope>NUCLEOTIDE SEQUENCE [LARGE SCALE GENOMIC DNA]</scope>
</reference>
<dbReference type="Proteomes" id="UP000030661">
    <property type="component" value="Unassembled WGS sequence"/>
</dbReference>
<dbReference type="InterPro" id="IPR006680">
    <property type="entry name" value="Amidohydro-rel"/>
</dbReference>
<keyword evidence="3" id="KW-0378">Hydrolase</keyword>
<name>A0A081C5G0_VECG1</name>
<dbReference type="PANTHER" id="PTHR21240">
    <property type="entry name" value="2-AMINO-3-CARBOXYLMUCONATE-6-SEMIALDEHYDE DECARBOXYLASE"/>
    <property type="match status" value="1"/>
</dbReference>
<dbReference type="SUPFAM" id="SSF51556">
    <property type="entry name" value="Metallo-dependent hydrolases"/>
    <property type="match status" value="1"/>
</dbReference>
<dbReference type="InterPro" id="IPR032465">
    <property type="entry name" value="ACMSD"/>
</dbReference>
<dbReference type="STRING" id="1499967.U27_06801"/>
<dbReference type="EMBL" id="DF820471">
    <property type="protein sequence ID" value="GAK59815.1"/>
    <property type="molecule type" value="Genomic_DNA"/>
</dbReference>
<sequence>MIIDCHVHLITAKGYIDRLVHEMDKLGIEKVCLLAGQNNIKFWGSRMASNEQLIEAYRAYPERIIPFGFVELGADSPAIIETLYALGCRGLKVTRPRYNYNDDHLLDYYRRACAYNMPILFHTGTVLRTDADEYYDVDSSRMKPIYLDRIARKFPTLKLIGAHLGNPWYEEAAMTLFWNPNVYFDLSGSILKRKHAAWFNETLWWNQERMGKLAQSETTHYKSSLSHPFDRICFGSDVPIEEMEQVLGEYQRLFNELDLPEALRQKVMGQNMAEILSQQY</sequence>
<dbReference type="Gene3D" id="3.20.20.140">
    <property type="entry name" value="Metal-dependent hydrolases"/>
    <property type="match status" value="1"/>
</dbReference>
<gene>
    <name evidence="3" type="ORF">U27_06801</name>
</gene>
<dbReference type="InterPro" id="IPR032466">
    <property type="entry name" value="Metal_Hydrolase"/>
</dbReference>
<organism evidence="3">
    <name type="scientific">Vecturithrix granuli</name>
    <dbReference type="NCBI Taxonomy" id="1499967"/>
    <lineage>
        <taxon>Bacteria</taxon>
        <taxon>Candidatus Moduliflexota</taxon>
        <taxon>Candidatus Vecturitrichia</taxon>
        <taxon>Candidatus Vecturitrichales</taxon>
        <taxon>Candidatus Vecturitrichaceae</taxon>
        <taxon>Candidatus Vecturithrix</taxon>
    </lineage>
</organism>
<evidence type="ECO:0000313" key="4">
    <source>
        <dbReference type="Proteomes" id="UP000030661"/>
    </source>
</evidence>
<dbReference type="Pfam" id="PF04909">
    <property type="entry name" value="Amidohydro_2"/>
    <property type="match status" value="1"/>
</dbReference>
<dbReference type="AlphaFoldDB" id="A0A081C5G0"/>
<keyword evidence="1" id="KW-0456">Lyase</keyword>
<dbReference type="GO" id="GO:0016787">
    <property type="term" value="F:hydrolase activity"/>
    <property type="evidence" value="ECO:0007669"/>
    <property type="project" value="UniProtKB-KW"/>
</dbReference>
<proteinExistence type="predicted"/>
<feature type="domain" description="Amidohydrolase-related" evidence="2">
    <location>
        <begin position="3"/>
        <end position="274"/>
    </location>
</feature>
<accession>A0A081C5G0</accession>
<keyword evidence="4" id="KW-1185">Reference proteome</keyword>